<dbReference type="Gene3D" id="3.20.20.220">
    <property type="match status" value="1"/>
</dbReference>
<keyword evidence="9" id="KW-0486">Methionine biosynthesis</keyword>
<dbReference type="UniPathway" id="UPA00193"/>
<keyword evidence="14" id="KW-1185">Reference proteome</keyword>
<evidence type="ECO:0000256" key="1">
    <source>
        <dbReference type="ARBA" id="ARBA00001974"/>
    </source>
</evidence>
<evidence type="ECO:0000256" key="6">
    <source>
        <dbReference type="ARBA" id="ARBA00022827"/>
    </source>
</evidence>
<dbReference type="OrthoDB" id="9812555at2"/>
<evidence type="ECO:0000313" key="13">
    <source>
        <dbReference type="EMBL" id="KAA0257331.1"/>
    </source>
</evidence>
<dbReference type="GO" id="GO:0009086">
    <property type="term" value="P:methionine biosynthetic process"/>
    <property type="evidence" value="ECO:0007669"/>
    <property type="project" value="UniProtKB-KW"/>
</dbReference>
<comment type="pathway">
    <text evidence="2 12">One-carbon metabolism; tetrahydrofolate interconversion.</text>
</comment>
<evidence type="ECO:0000256" key="11">
    <source>
        <dbReference type="ARBA" id="ARBA00048628"/>
    </source>
</evidence>
<keyword evidence="4" id="KW-0028">Amino-acid biosynthesis</keyword>
<dbReference type="InterPro" id="IPR004620">
    <property type="entry name" value="MTHF_reductase_bac"/>
</dbReference>
<dbReference type="SUPFAM" id="SSF51730">
    <property type="entry name" value="FAD-linked oxidoreductase"/>
    <property type="match status" value="1"/>
</dbReference>
<evidence type="ECO:0000256" key="12">
    <source>
        <dbReference type="RuleBase" id="RU003862"/>
    </source>
</evidence>
<name>A0A5A8F316_9BACT</name>
<dbReference type="CDD" id="cd00537">
    <property type="entry name" value="MTHFR"/>
    <property type="match status" value="1"/>
</dbReference>
<evidence type="ECO:0000256" key="3">
    <source>
        <dbReference type="ARBA" id="ARBA00006743"/>
    </source>
</evidence>
<comment type="caution">
    <text evidence="13">The sequence shown here is derived from an EMBL/GenBank/DDBJ whole genome shotgun (WGS) entry which is preliminary data.</text>
</comment>
<comment type="pathway">
    <text evidence="10">Amino-acid biosynthesis; L-methionine biosynthesis via de novo pathway.</text>
</comment>
<dbReference type="GO" id="GO:0106312">
    <property type="term" value="F:methylenetetrahydrofolate reductase (NADH) activity"/>
    <property type="evidence" value="ECO:0007669"/>
    <property type="project" value="UniProtKB-EC"/>
</dbReference>
<dbReference type="InterPro" id="IPR003171">
    <property type="entry name" value="Mehydrof_redctse-like"/>
</dbReference>
<evidence type="ECO:0000313" key="14">
    <source>
        <dbReference type="Proteomes" id="UP000322876"/>
    </source>
</evidence>
<evidence type="ECO:0000256" key="2">
    <source>
        <dbReference type="ARBA" id="ARBA00004777"/>
    </source>
</evidence>
<evidence type="ECO:0000256" key="7">
    <source>
        <dbReference type="ARBA" id="ARBA00023002"/>
    </source>
</evidence>
<comment type="catalytic activity">
    <reaction evidence="11">
        <text>(6S)-5-methyl-5,6,7,8-tetrahydrofolate + NAD(+) = (6R)-5,10-methylene-5,6,7,8-tetrahydrofolate + NADH + H(+)</text>
        <dbReference type="Rhea" id="RHEA:19821"/>
        <dbReference type="ChEBI" id="CHEBI:15378"/>
        <dbReference type="ChEBI" id="CHEBI:15636"/>
        <dbReference type="ChEBI" id="CHEBI:18608"/>
        <dbReference type="ChEBI" id="CHEBI:57540"/>
        <dbReference type="ChEBI" id="CHEBI:57945"/>
        <dbReference type="EC" id="1.5.1.54"/>
    </reaction>
    <physiologicalReaction direction="right-to-left" evidence="11">
        <dbReference type="Rhea" id="RHEA:19823"/>
    </physiologicalReaction>
</comment>
<dbReference type="EC" id="1.5.1.54" evidence="12"/>
<dbReference type="Proteomes" id="UP000322876">
    <property type="component" value="Unassembled WGS sequence"/>
</dbReference>
<dbReference type="NCBIfam" id="TIGR00676">
    <property type="entry name" value="fadh2"/>
    <property type="match status" value="1"/>
</dbReference>
<organism evidence="13 14">
    <name type="scientific">Deferribacter autotrophicus</name>
    <dbReference type="NCBI Taxonomy" id="500465"/>
    <lineage>
        <taxon>Bacteria</taxon>
        <taxon>Pseudomonadati</taxon>
        <taxon>Deferribacterota</taxon>
        <taxon>Deferribacteres</taxon>
        <taxon>Deferribacterales</taxon>
        <taxon>Deferribacteraceae</taxon>
        <taxon>Deferribacter</taxon>
    </lineage>
</organism>
<evidence type="ECO:0000256" key="5">
    <source>
        <dbReference type="ARBA" id="ARBA00022630"/>
    </source>
</evidence>
<dbReference type="PANTHER" id="PTHR45754">
    <property type="entry name" value="METHYLENETETRAHYDROFOLATE REDUCTASE"/>
    <property type="match status" value="1"/>
</dbReference>
<reference evidence="13 14" key="1">
    <citation type="submission" date="2019-06" db="EMBL/GenBank/DDBJ databases">
        <title>Genomic insights into carbon and energy metabolism of Deferribacter autotrophicus revealed new metabolic traits in the phylum Deferribacteres.</title>
        <authorList>
            <person name="Slobodkin A.I."/>
            <person name="Slobodkina G.B."/>
            <person name="Allioux M."/>
            <person name="Alain K."/>
            <person name="Jebbar M."/>
            <person name="Shadrin V."/>
            <person name="Kublanov I.V."/>
            <person name="Toshchakov S.V."/>
            <person name="Bonch-Osmolovskaya E.A."/>
        </authorList>
    </citation>
    <scope>NUCLEOTIDE SEQUENCE [LARGE SCALE GENOMIC DNA]</scope>
    <source>
        <strain evidence="13 14">SL50</strain>
    </source>
</reference>
<dbReference type="EMBL" id="VFJB01000008">
    <property type="protein sequence ID" value="KAA0257331.1"/>
    <property type="molecule type" value="Genomic_DNA"/>
</dbReference>
<protein>
    <recommendedName>
        <fullName evidence="12">Methylenetetrahydrofolate reductase</fullName>
        <ecNumber evidence="12">1.5.1.54</ecNumber>
    </recommendedName>
</protein>
<keyword evidence="7 12" id="KW-0560">Oxidoreductase</keyword>
<dbReference type="GO" id="GO:0035999">
    <property type="term" value="P:tetrahydrofolate interconversion"/>
    <property type="evidence" value="ECO:0007669"/>
    <property type="project" value="UniProtKB-UniPathway"/>
</dbReference>
<dbReference type="RefSeq" id="WP_149267004.1">
    <property type="nucleotide sequence ID" value="NZ_VFJB01000008.1"/>
</dbReference>
<proteinExistence type="inferred from homology"/>
<keyword evidence="8" id="KW-0520">NAD</keyword>
<dbReference type="GO" id="GO:0071949">
    <property type="term" value="F:FAD binding"/>
    <property type="evidence" value="ECO:0007669"/>
    <property type="project" value="TreeGrafter"/>
</dbReference>
<comment type="cofactor">
    <cofactor evidence="1 12">
        <name>FAD</name>
        <dbReference type="ChEBI" id="CHEBI:57692"/>
    </cofactor>
</comment>
<evidence type="ECO:0000256" key="4">
    <source>
        <dbReference type="ARBA" id="ARBA00022605"/>
    </source>
</evidence>
<sequence>MKISEILESKKMTLSFEFFPPKKVENEKILFDTIDILKNYNPDFVSVTYGAGGSTKDKTVDWTIRILKDYNLNVMMHLTCIASSKSDIDVILEILKAEGVENILALRGDIPKDFPVEDIKKDFNYAYELVKYIREKNGFSIGVAGYPEGHLESESLEKDIEYLKLKVDSGADFVITQLFFDNNYYFEFLNRAVQVGIDVPIIPGIMPVVNLSQVQRFVEMCGATVPDELVKKLEGRTPDDMYKIGVEYAVLQCKELIENNVRGLHFYTLNKYNATKEILEGLGYAAE</sequence>
<keyword evidence="6 12" id="KW-0274">FAD</keyword>
<dbReference type="AlphaFoldDB" id="A0A5A8F316"/>
<dbReference type="Pfam" id="PF02219">
    <property type="entry name" value="MTHFR"/>
    <property type="match status" value="1"/>
</dbReference>
<dbReference type="PANTHER" id="PTHR45754:SF3">
    <property type="entry name" value="METHYLENETETRAHYDROFOLATE REDUCTASE (NADPH)"/>
    <property type="match status" value="1"/>
</dbReference>
<dbReference type="GO" id="GO:0005829">
    <property type="term" value="C:cytosol"/>
    <property type="evidence" value="ECO:0007669"/>
    <property type="project" value="InterPro"/>
</dbReference>
<evidence type="ECO:0000256" key="10">
    <source>
        <dbReference type="ARBA" id="ARBA00034478"/>
    </source>
</evidence>
<dbReference type="InterPro" id="IPR029041">
    <property type="entry name" value="FAD-linked_oxidoreductase-like"/>
</dbReference>
<evidence type="ECO:0000256" key="9">
    <source>
        <dbReference type="ARBA" id="ARBA00023167"/>
    </source>
</evidence>
<accession>A0A5A8F316</accession>
<comment type="similarity">
    <text evidence="3 12">Belongs to the methylenetetrahydrofolate reductase family.</text>
</comment>
<gene>
    <name evidence="13" type="primary">metF</name>
    <name evidence="13" type="ORF">FHQ18_09805</name>
</gene>
<keyword evidence="5 12" id="KW-0285">Flavoprotein</keyword>
<evidence type="ECO:0000256" key="8">
    <source>
        <dbReference type="ARBA" id="ARBA00023027"/>
    </source>
</evidence>